<keyword evidence="12" id="KW-1185">Reference proteome</keyword>
<keyword evidence="9" id="KW-0732">Signal</keyword>
<proteinExistence type="predicted"/>
<feature type="domain" description="Protein kinase" evidence="10">
    <location>
        <begin position="104"/>
        <end position="378"/>
    </location>
</feature>
<name>A0ABP0EUW4_CLALP</name>
<dbReference type="Proteomes" id="UP001642483">
    <property type="component" value="Unassembled WGS sequence"/>
</dbReference>
<keyword evidence="3" id="KW-0547">Nucleotide-binding</keyword>
<comment type="subcellular location">
    <subcellularLocation>
        <location evidence="8">Endomembrane system</location>
        <topology evidence="8">Single-pass membrane protein</topology>
    </subcellularLocation>
</comment>
<keyword evidence="1" id="KW-0808">Transferase</keyword>
<keyword evidence="2" id="KW-0812">Transmembrane</keyword>
<organism evidence="11 12">
    <name type="scientific">Clavelina lepadiformis</name>
    <name type="common">Light-bulb sea squirt</name>
    <name type="synonym">Ascidia lepadiformis</name>
    <dbReference type="NCBI Taxonomy" id="159417"/>
    <lineage>
        <taxon>Eukaryota</taxon>
        <taxon>Metazoa</taxon>
        <taxon>Chordata</taxon>
        <taxon>Tunicata</taxon>
        <taxon>Ascidiacea</taxon>
        <taxon>Aplousobranchia</taxon>
        <taxon>Clavelinidae</taxon>
        <taxon>Clavelina</taxon>
    </lineage>
</organism>
<comment type="caution">
    <text evidence="11">The sequence shown here is derived from an EMBL/GenBank/DDBJ whole genome shotgun (WGS) entry which is preliminary data.</text>
</comment>
<evidence type="ECO:0000256" key="7">
    <source>
        <dbReference type="ARBA" id="ARBA00023136"/>
    </source>
</evidence>
<evidence type="ECO:0000313" key="11">
    <source>
        <dbReference type="EMBL" id="CAK8671159.1"/>
    </source>
</evidence>
<evidence type="ECO:0000256" key="6">
    <source>
        <dbReference type="ARBA" id="ARBA00022989"/>
    </source>
</evidence>
<dbReference type="InterPro" id="IPR039318">
    <property type="entry name" value="POMK"/>
</dbReference>
<dbReference type="PROSITE" id="PS50011">
    <property type="entry name" value="PROTEIN_KINASE_DOM"/>
    <property type="match status" value="1"/>
</dbReference>
<dbReference type="EMBL" id="CAWYQH010000001">
    <property type="protein sequence ID" value="CAK8671159.1"/>
    <property type="molecule type" value="Genomic_DNA"/>
</dbReference>
<feature type="chain" id="PRO_5045904122" description="Protein kinase domain-containing protein" evidence="9">
    <location>
        <begin position="30"/>
        <end position="378"/>
    </location>
</feature>
<evidence type="ECO:0000256" key="3">
    <source>
        <dbReference type="ARBA" id="ARBA00022741"/>
    </source>
</evidence>
<gene>
    <name evidence="11" type="ORF">CVLEPA_LOCUS177</name>
</gene>
<sequence length="378" mass="43961">MTWLTNCKKLFIRLVILIVSVCLIAQTLAFLDEKKQISEKNKTRKIQSLLERTETNNEQQVKAEHRQTITRENDKKCEHGYFKVDEMVECEKWLGCNEINKLLKKENKKLGEGWFKQVHLVQWKGHKFAMVMPKSLSRKGSIYRSRIAAETLASFQPHREIIQLTGLCKEGNNTIFLTESCNKYGTPTDLLNSPNYVKLSAKKRMRLIIDIIKIYVFLHHEIDEPRVNCDTHEAKQALGQFLVTDDMRVVLSDVDELPIDNPAKNKIATCRNEPKCRLSDAKFMSPEEQYNEEECPEDLSQRQHEVTIKADVWKIPAISNEILNETLPDDSHRNQVIKINKLLSETHARCKSINPQKRISSIEILKQYLTIYEKINGR</sequence>
<evidence type="ECO:0000256" key="8">
    <source>
        <dbReference type="ARBA" id="ARBA00037847"/>
    </source>
</evidence>
<keyword evidence="4" id="KW-0418">Kinase</keyword>
<dbReference type="InterPro" id="IPR011009">
    <property type="entry name" value="Kinase-like_dom_sf"/>
</dbReference>
<evidence type="ECO:0000313" key="12">
    <source>
        <dbReference type="Proteomes" id="UP001642483"/>
    </source>
</evidence>
<evidence type="ECO:0000256" key="2">
    <source>
        <dbReference type="ARBA" id="ARBA00022692"/>
    </source>
</evidence>
<dbReference type="Gene3D" id="1.10.510.10">
    <property type="entry name" value="Transferase(Phosphotransferase) domain 1"/>
    <property type="match status" value="1"/>
</dbReference>
<evidence type="ECO:0000259" key="10">
    <source>
        <dbReference type="PROSITE" id="PS50011"/>
    </source>
</evidence>
<evidence type="ECO:0000256" key="4">
    <source>
        <dbReference type="ARBA" id="ARBA00022777"/>
    </source>
</evidence>
<dbReference type="PANTHER" id="PTHR22618">
    <property type="entry name" value="PROTEIN O-MANNOSE KINASE"/>
    <property type="match status" value="1"/>
</dbReference>
<evidence type="ECO:0000256" key="5">
    <source>
        <dbReference type="ARBA" id="ARBA00022840"/>
    </source>
</evidence>
<evidence type="ECO:0000256" key="9">
    <source>
        <dbReference type="SAM" id="SignalP"/>
    </source>
</evidence>
<feature type="signal peptide" evidence="9">
    <location>
        <begin position="1"/>
        <end position="29"/>
    </location>
</feature>
<reference evidence="11 12" key="1">
    <citation type="submission" date="2024-02" db="EMBL/GenBank/DDBJ databases">
        <authorList>
            <person name="Daric V."/>
            <person name="Darras S."/>
        </authorList>
    </citation>
    <scope>NUCLEOTIDE SEQUENCE [LARGE SCALE GENOMIC DNA]</scope>
</reference>
<protein>
    <recommendedName>
        <fullName evidence="10">Protein kinase domain-containing protein</fullName>
    </recommendedName>
</protein>
<dbReference type="PANTHER" id="PTHR22618:SF2">
    <property type="entry name" value="PROTEIN O-MANNOSE KINASE"/>
    <property type="match status" value="1"/>
</dbReference>
<dbReference type="InterPro" id="IPR000719">
    <property type="entry name" value="Prot_kinase_dom"/>
</dbReference>
<accession>A0ABP0EUW4</accession>
<keyword evidence="5" id="KW-0067">ATP-binding</keyword>
<keyword evidence="6" id="KW-1133">Transmembrane helix</keyword>
<keyword evidence="7" id="KW-0472">Membrane</keyword>
<evidence type="ECO:0000256" key="1">
    <source>
        <dbReference type="ARBA" id="ARBA00022679"/>
    </source>
</evidence>
<dbReference type="SUPFAM" id="SSF56112">
    <property type="entry name" value="Protein kinase-like (PK-like)"/>
    <property type="match status" value="1"/>
</dbReference>